<feature type="domain" description="ABC transmembrane type-1" evidence="10">
    <location>
        <begin position="82"/>
        <end position="271"/>
    </location>
</feature>
<dbReference type="Proteomes" id="UP000249185">
    <property type="component" value="Unassembled WGS sequence"/>
</dbReference>
<evidence type="ECO:0000256" key="8">
    <source>
        <dbReference type="ARBA" id="ARBA00023136"/>
    </source>
</evidence>
<dbReference type="InterPro" id="IPR035906">
    <property type="entry name" value="MetI-like_sf"/>
</dbReference>
<dbReference type="PANTHER" id="PTHR43386:SF1">
    <property type="entry name" value="D,D-DIPEPTIDE TRANSPORT SYSTEM PERMEASE PROTEIN DDPC-RELATED"/>
    <property type="match status" value="1"/>
</dbReference>
<keyword evidence="6" id="KW-0653">Protein transport</keyword>
<keyword evidence="7 9" id="KW-1133">Transmembrane helix</keyword>
<proteinExistence type="inferred from homology"/>
<dbReference type="GO" id="GO:0005886">
    <property type="term" value="C:plasma membrane"/>
    <property type="evidence" value="ECO:0007669"/>
    <property type="project" value="UniProtKB-SubCell"/>
</dbReference>
<organism evidence="11 12">
    <name type="scientific">Rhodovulum sulfidophilum</name>
    <name type="common">Rhodobacter sulfidophilus</name>
    <dbReference type="NCBI Taxonomy" id="35806"/>
    <lineage>
        <taxon>Bacteria</taxon>
        <taxon>Pseudomonadati</taxon>
        <taxon>Pseudomonadota</taxon>
        <taxon>Alphaproteobacteria</taxon>
        <taxon>Rhodobacterales</taxon>
        <taxon>Paracoccaceae</taxon>
        <taxon>Rhodovulum</taxon>
    </lineage>
</organism>
<dbReference type="GO" id="GO:0015031">
    <property type="term" value="P:protein transport"/>
    <property type="evidence" value="ECO:0007669"/>
    <property type="project" value="UniProtKB-KW"/>
</dbReference>
<keyword evidence="2 9" id="KW-0813">Transport</keyword>
<dbReference type="GO" id="GO:0015833">
    <property type="term" value="P:peptide transport"/>
    <property type="evidence" value="ECO:0007669"/>
    <property type="project" value="UniProtKB-KW"/>
</dbReference>
<dbReference type="PROSITE" id="PS50928">
    <property type="entry name" value="ABC_TM1"/>
    <property type="match status" value="1"/>
</dbReference>
<evidence type="ECO:0000256" key="9">
    <source>
        <dbReference type="RuleBase" id="RU363032"/>
    </source>
</evidence>
<dbReference type="SUPFAM" id="SSF161098">
    <property type="entry name" value="MetI-like"/>
    <property type="match status" value="1"/>
</dbReference>
<feature type="transmembrane region" description="Helical" evidence="9">
    <location>
        <begin position="249"/>
        <end position="270"/>
    </location>
</feature>
<dbReference type="Pfam" id="PF12911">
    <property type="entry name" value="OppC_N"/>
    <property type="match status" value="1"/>
</dbReference>
<feature type="transmembrane region" description="Helical" evidence="9">
    <location>
        <begin position="131"/>
        <end position="156"/>
    </location>
</feature>
<dbReference type="Gene3D" id="1.10.3720.10">
    <property type="entry name" value="MetI-like"/>
    <property type="match status" value="1"/>
</dbReference>
<dbReference type="PANTHER" id="PTHR43386">
    <property type="entry name" value="OLIGOPEPTIDE TRANSPORT SYSTEM PERMEASE PROTEIN APPC"/>
    <property type="match status" value="1"/>
</dbReference>
<dbReference type="InterPro" id="IPR000515">
    <property type="entry name" value="MetI-like"/>
</dbReference>
<dbReference type="EMBL" id="QFPW01000013">
    <property type="protein sequence ID" value="PZQ48150.1"/>
    <property type="molecule type" value="Genomic_DNA"/>
</dbReference>
<evidence type="ECO:0000256" key="4">
    <source>
        <dbReference type="ARBA" id="ARBA00022692"/>
    </source>
</evidence>
<evidence type="ECO:0000256" key="5">
    <source>
        <dbReference type="ARBA" id="ARBA00022856"/>
    </source>
</evidence>
<comment type="subcellular location">
    <subcellularLocation>
        <location evidence="1 9">Cell membrane</location>
        <topology evidence="1 9">Multi-pass membrane protein</topology>
    </subcellularLocation>
</comment>
<evidence type="ECO:0000256" key="1">
    <source>
        <dbReference type="ARBA" id="ARBA00004651"/>
    </source>
</evidence>
<accession>A0A2W5Q9S3</accession>
<protein>
    <submittedName>
        <fullName evidence="11">D,D-dipeptide ABC transporter permease</fullName>
    </submittedName>
</protein>
<evidence type="ECO:0000256" key="3">
    <source>
        <dbReference type="ARBA" id="ARBA00022475"/>
    </source>
</evidence>
<comment type="caution">
    <text evidence="11">The sequence shown here is derived from an EMBL/GenBank/DDBJ whole genome shotgun (WGS) entry which is preliminary data.</text>
</comment>
<evidence type="ECO:0000259" key="10">
    <source>
        <dbReference type="PROSITE" id="PS50928"/>
    </source>
</evidence>
<feature type="transmembrane region" description="Helical" evidence="9">
    <location>
        <begin position="207"/>
        <end position="229"/>
    </location>
</feature>
<evidence type="ECO:0000313" key="12">
    <source>
        <dbReference type="Proteomes" id="UP000249185"/>
    </source>
</evidence>
<evidence type="ECO:0000256" key="2">
    <source>
        <dbReference type="ARBA" id="ARBA00022448"/>
    </source>
</evidence>
<evidence type="ECO:0000313" key="11">
    <source>
        <dbReference type="EMBL" id="PZQ48150.1"/>
    </source>
</evidence>
<name>A0A2W5Q9S3_RHOSU</name>
<dbReference type="InterPro" id="IPR025966">
    <property type="entry name" value="OppC_N"/>
</dbReference>
<sequence length="282" mass="30330">MSTRSSSAAWTEFRSNPLSLLGLALVIFCVGLAVFANVITPYPAHVGPIGDFTALNKGPSAAHWFGTDTIGRDLLTRIIFGFRLSLVMAVLVLAIAMPVGVLLGLIAGYAGGWLDFAIMRITDIFLSIPPLVLAMAIMGFLPATLTNAMLAVTVMWWPWYTRLVYNVVRSEAREGYVLAAEIIGASPFHVIFREILPNCGPSILTKLTIDVGFVVLIVSSLSFLGLGVQPPTPDLGSMVADGAKYMPDAWWLTIFPALAIMVLVLGFNLLGDGLREAFDAEV</sequence>
<gene>
    <name evidence="11" type="ORF">DI556_15115</name>
</gene>
<keyword evidence="5" id="KW-0571">Peptide transport</keyword>
<dbReference type="InterPro" id="IPR050366">
    <property type="entry name" value="BP-dependent_transpt_permease"/>
</dbReference>
<keyword evidence="3" id="KW-1003">Cell membrane</keyword>
<keyword evidence="4 9" id="KW-0812">Transmembrane</keyword>
<reference evidence="11 12" key="1">
    <citation type="submission" date="2017-08" db="EMBL/GenBank/DDBJ databases">
        <title>Infants hospitalized years apart are colonized by the same room-sourced microbial strains.</title>
        <authorList>
            <person name="Brooks B."/>
            <person name="Olm M.R."/>
            <person name="Firek B.A."/>
            <person name="Baker R."/>
            <person name="Thomas B.C."/>
            <person name="Morowitz M.J."/>
            <person name="Banfield J.F."/>
        </authorList>
    </citation>
    <scope>NUCLEOTIDE SEQUENCE [LARGE SCALE GENOMIC DNA]</scope>
    <source>
        <strain evidence="11">S2_005_002_R2_34</strain>
    </source>
</reference>
<dbReference type="CDD" id="cd06261">
    <property type="entry name" value="TM_PBP2"/>
    <property type="match status" value="1"/>
</dbReference>
<dbReference type="GO" id="GO:0055085">
    <property type="term" value="P:transmembrane transport"/>
    <property type="evidence" value="ECO:0007669"/>
    <property type="project" value="InterPro"/>
</dbReference>
<feature type="transmembrane region" description="Helical" evidence="9">
    <location>
        <begin position="84"/>
        <end position="110"/>
    </location>
</feature>
<dbReference type="AlphaFoldDB" id="A0A2W5Q9S3"/>
<evidence type="ECO:0000256" key="7">
    <source>
        <dbReference type="ARBA" id="ARBA00022989"/>
    </source>
</evidence>
<comment type="similarity">
    <text evidence="9">Belongs to the binding-protein-dependent transport system permease family.</text>
</comment>
<dbReference type="Pfam" id="PF00528">
    <property type="entry name" value="BPD_transp_1"/>
    <property type="match status" value="1"/>
</dbReference>
<feature type="transmembrane region" description="Helical" evidence="9">
    <location>
        <begin position="20"/>
        <end position="39"/>
    </location>
</feature>
<keyword evidence="8 9" id="KW-0472">Membrane</keyword>
<evidence type="ECO:0000256" key="6">
    <source>
        <dbReference type="ARBA" id="ARBA00022927"/>
    </source>
</evidence>